<dbReference type="PANTHER" id="PTHR19848">
    <property type="entry name" value="WD40 REPEAT PROTEIN"/>
    <property type="match status" value="1"/>
</dbReference>
<keyword evidence="1 3" id="KW-0853">WD repeat</keyword>
<evidence type="ECO:0000256" key="1">
    <source>
        <dbReference type="ARBA" id="ARBA00022574"/>
    </source>
</evidence>
<dbReference type="InterPro" id="IPR001680">
    <property type="entry name" value="WD40_rpt"/>
</dbReference>
<reference evidence="5" key="1">
    <citation type="submission" date="2022-12" db="EMBL/GenBank/DDBJ databases">
        <authorList>
            <person name="Petersen C."/>
        </authorList>
    </citation>
    <scope>NUCLEOTIDE SEQUENCE</scope>
    <source>
        <strain evidence="5">IBT 16125</strain>
    </source>
</reference>
<feature type="repeat" description="WD" evidence="3">
    <location>
        <begin position="760"/>
        <end position="801"/>
    </location>
</feature>
<evidence type="ECO:0000256" key="3">
    <source>
        <dbReference type="PROSITE-ProRule" id="PRU00221"/>
    </source>
</evidence>
<name>A0AAD6CE41_9EURO</name>
<dbReference type="InterPro" id="IPR027417">
    <property type="entry name" value="P-loop_NTPase"/>
</dbReference>
<feature type="repeat" description="WD" evidence="3">
    <location>
        <begin position="635"/>
        <end position="676"/>
    </location>
</feature>
<feature type="repeat" description="WD" evidence="3">
    <location>
        <begin position="802"/>
        <end position="843"/>
    </location>
</feature>
<dbReference type="PROSITE" id="PS50294">
    <property type="entry name" value="WD_REPEATS_REGION"/>
    <property type="match status" value="6"/>
</dbReference>
<dbReference type="PRINTS" id="PR00320">
    <property type="entry name" value="GPROTEINBRPT"/>
</dbReference>
<dbReference type="RefSeq" id="XP_056769262.1">
    <property type="nucleotide sequence ID" value="XM_056905155.1"/>
</dbReference>
<sequence length="1122" mass="126237">MDAIHKNRPLENSPVDRALVSSFGDFNSGLQITKNTGTINFHPQADHSEASENRKCLQALHATDPRRDKSRIETAKGGLLEDAYNWVFDNAEFKRWCHDQESQLLWIKGDPGKGKTMLLCGLINELTKSAPTSDTTVIFFFCQATDARINHATAVLRGLIFMLVDQHPALVSHVRREYDKAGEKVFKDANAWEALLGILTSILQDPLLQTTYLIIDALDECTAGLSRLLDFIVEKSSFYPHVKWLVSSRNWPSIEQTLETAPRKERLWLELNEASVSKAVASFIHYKVQTLKSKKNYSDDIRDAVTEHLLANAHGTFLWVALVCEELAKFNVSRRAVQRKLKEFPAGLDQLYQRMLDQIGESEDAELCKSILGVSTTVYRPITLDELGSYIDFPDDIELSDLEEIIRLCGSFLTLRGSTIFLVHQSAKDFLRREAVREIFPHGEVFVHHSIFSKSLEAMNRTLRRDIYGLVYPGYPIERVKPPDPEPLAAIQYACLYWVDHLQMGSRQVGANVPDDLEEGGLVDTFFRKNYLYWLEAISLLRSLSEGLASMLRLEHWIKFEIQHAKLVDRIQDACRFALYHQPAIRDWPLQVYASALIFSPVESITRIQYEEQQPTWVTFKSQMEDQWSPCLQTLEGHGDDVHSVCFSHDSKLLASASSDRTVKIWDASSGQCLTTIDEHRGPVDSVSFLQNSKLLASPSFSTIRLWDTSNGQPVMTIEGDNSWFTSVTFVHDSDLLASGSATGIIKLWNINNGQCIRSLEGHQAIVRAVTLSHDSRLLVSTSNDETMKIWDVNSGRCLWTIDMRLDNASSLSFSHDSQLLASGSLDGSVKLWETSSWTCVKNLSSDALSVTFSHDSKLLASGSADSTVKLWDVRSGQCLQTFKGHQSTVQSVAFSHDSKFLASASDDKTIRIWDATSRQRSREFDTHGDRSDLYLSHDSRLLAAAKRKRPYDIMIWDTRNGRCIQTVHSLKSNPSSFMFSNDLRLFAAGSGDGTIDCTMQIWDIGSGKCIQTFTTPRRVGVRGFLFGNPNLRFADGTSVSSSFYIDRPAWYTISNSQGLRISDDGRCITWNSECLLWLPPEYRAAPRSSHLVSESTVCISSASGRVLIFDFDYAALSQTCG</sequence>
<dbReference type="SUPFAM" id="SSF52540">
    <property type="entry name" value="P-loop containing nucleoside triphosphate hydrolases"/>
    <property type="match status" value="1"/>
</dbReference>
<feature type="repeat" description="WD" evidence="3">
    <location>
        <begin position="883"/>
        <end position="924"/>
    </location>
</feature>
<reference evidence="5" key="2">
    <citation type="journal article" date="2023" name="IMA Fungus">
        <title>Comparative genomic study of the Penicillium genus elucidates a diverse pangenome and 15 lateral gene transfer events.</title>
        <authorList>
            <person name="Petersen C."/>
            <person name="Sorensen T."/>
            <person name="Nielsen M.R."/>
            <person name="Sondergaard T.E."/>
            <person name="Sorensen J.L."/>
            <person name="Fitzpatrick D.A."/>
            <person name="Frisvad J.C."/>
            <person name="Nielsen K.L."/>
        </authorList>
    </citation>
    <scope>NUCLEOTIDE SEQUENCE</scope>
    <source>
        <strain evidence="5">IBT 16125</strain>
    </source>
</reference>
<gene>
    <name evidence="5" type="ORF">N7458_001772</name>
</gene>
<dbReference type="Pfam" id="PF23239">
    <property type="entry name" value="DUF7069"/>
    <property type="match status" value="1"/>
</dbReference>
<dbReference type="PROSITE" id="PS50082">
    <property type="entry name" value="WD_REPEATS_2"/>
    <property type="match status" value="7"/>
</dbReference>
<dbReference type="InterPro" id="IPR011047">
    <property type="entry name" value="Quinoprotein_ADH-like_sf"/>
</dbReference>
<keyword evidence="6" id="KW-1185">Reference proteome</keyword>
<dbReference type="Gene3D" id="3.40.50.300">
    <property type="entry name" value="P-loop containing nucleotide triphosphate hydrolases"/>
    <property type="match status" value="1"/>
</dbReference>
<dbReference type="InterPro" id="IPR056884">
    <property type="entry name" value="NPHP3-like_N"/>
</dbReference>
<dbReference type="Gene3D" id="2.130.10.10">
    <property type="entry name" value="YVTN repeat-like/Quinoprotein amine dehydrogenase"/>
    <property type="match status" value="4"/>
</dbReference>
<dbReference type="InterPro" id="IPR007111">
    <property type="entry name" value="NACHT_NTPase"/>
</dbReference>
<dbReference type="InterPro" id="IPR015943">
    <property type="entry name" value="WD40/YVTN_repeat-like_dom_sf"/>
</dbReference>
<organism evidence="5 6">
    <name type="scientific">Penicillium daleae</name>
    <dbReference type="NCBI Taxonomy" id="63821"/>
    <lineage>
        <taxon>Eukaryota</taxon>
        <taxon>Fungi</taxon>
        <taxon>Dikarya</taxon>
        <taxon>Ascomycota</taxon>
        <taxon>Pezizomycotina</taxon>
        <taxon>Eurotiomycetes</taxon>
        <taxon>Eurotiomycetidae</taxon>
        <taxon>Eurotiales</taxon>
        <taxon>Aspergillaceae</taxon>
        <taxon>Penicillium</taxon>
    </lineage>
</organism>
<dbReference type="FunFam" id="3.40.50.300:FF:001638">
    <property type="entry name" value="NACHT and WD40 domain protein"/>
    <property type="match status" value="1"/>
</dbReference>
<dbReference type="SMART" id="SM00320">
    <property type="entry name" value="WD40"/>
    <property type="match status" value="8"/>
</dbReference>
<dbReference type="Pfam" id="PF24883">
    <property type="entry name" value="NPHP3_N"/>
    <property type="match status" value="1"/>
</dbReference>
<dbReference type="InterPro" id="IPR019775">
    <property type="entry name" value="WD40_repeat_CS"/>
</dbReference>
<dbReference type="InterPro" id="IPR055497">
    <property type="entry name" value="DUF7069"/>
</dbReference>
<dbReference type="AlphaFoldDB" id="A0AAD6CE41"/>
<feature type="repeat" description="WD" evidence="3">
    <location>
        <begin position="841"/>
        <end position="882"/>
    </location>
</feature>
<dbReference type="Pfam" id="PF00400">
    <property type="entry name" value="WD40"/>
    <property type="match status" value="7"/>
</dbReference>
<dbReference type="Proteomes" id="UP001213681">
    <property type="component" value="Unassembled WGS sequence"/>
</dbReference>
<keyword evidence="2" id="KW-0677">Repeat</keyword>
<evidence type="ECO:0000313" key="5">
    <source>
        <dbReference type="EMBL" id="KAJ5460220.1"/>
    </source>
</evidence>
<evidence type="ECO:0000259" key="4">
    <source>
        <dbReference type="PROSITE" id="PS50837"/>
    </source>
</evidence>
<dbReference type="EMBL" id="JAPVEA010000002">
    <property type="protein sequence ID" value="KAJ5460220.1"/>
    <property type="molecule type" value="Genomic_DNA"/>
</dbReference>
<dbReference type="InterPro" id="IPR020472">
    <property type="entry name" value="WD40_PAC1"/>
</dbReference>
<comment type="caution">
    <text evidence="5">The sequence shown here is derived from an EMBL/GenBank/DDBJ whole genome shotgun (WGS) entry which is preliminary data.</text>
</comment>
<dbReference type="CDD" id="cd00200">
    <property type="entry name" value="WD40"/>
    <property type="match status" value="1"/>
</dbReference>
<dbReference type="PANTHER" id="PTHR19848:SF8">
    <property type="entry name" value="F-BOX AND WD REPEAT DOMAIN CONTAINING 7"/>
    <property type="match status" value="1"/>
</dbReference>
<feature type="repeat" description="WD" evidence="3">
    <location>
        <begin position="677"/>
        <end position="717"/>
    </location>
</feature>
<dbReference type="PROSITE" id="PS00678">
    <property type="entry name" value="WD_REPEATS_1"/>
    <property type="match status" value="5"/>
</dbReference>
<dbReference type="GeneID" id="81595398"/>
<feature type="repeat" description="WD" evidence="3">
    <location>
        <begin position="718"/>
        <end position="759"/>
    </location>
</feature>
<accession>A0AAD6CE41</accession>
<evidence type="ECO:0000313" key="6">
    <source>
        <dbReference type="Proteomes" id="UP001213681"/>
    </source>
</evidence>
<protein>
    <recommendedName>
        <fullName evidence="4">NACHT domain-containing protein</fullName>
    </recommendedName>
</protein>
<feature type="domain" description="NACHT" evidence="4">
    <location>
        <begin position="103"/>
        <end position="431"/>
    </location>
</feature>
<dbReference type="SUPFAM" id="SSF50998">
    <property type="entry name" value="Quinoprotein alcohol dehydrogenase-like"/>
    <property type="match status" value="2"/>
</dbReference>
<evidence type="ECO:0000256" key="2">
    <source>
        <dbReference type="ARBA" id="ARBA00022737"/>
    </source>
</evidence>
<proteinExistence type="predicted"/>
<dbReference type="PROSITE" id="PS50837">
    <property type="entry name" value="NACHT"/>
    <property type="match status" value="1"/>
</dbReference>